<keyword evidence="2" id="KW-1185">Reference proteome</keyword>
<organism evidence="1 2">
    <name type="scientific">Uabimicrobium amorphum</name>
    <dbReference type="NCBI Taxonomy" id="2596890"/>
    <lineage>
        <taxon>Bacteria</taxon>
        <taxon>Pseudomonadati</taxon>
        <taxon>Planctomycetota</taxon>
        <taxon>Candidatus Uabimicrobiia</taxon>
        <taxon>Candidatus Uabimicrobiales</taxon>
        <taxon>Candidatus Uabimicrobiaceae</taxon>
        <taxon>Candidatus Uabimicrobium</taxon>
    </lineage>
</organism>
<gene>
    <name evidence="1" type="ORF">UABAM_02645</name>
</gene>
<proteinExistence type="predicted"/>
<evidence type="ECO:0000313" key="1">
    <source>
        <dbReference type="EMBL" id="BBM84288.1"/>
    </source>
</evidence>
<accession>A0A5S9ILV5</accession>
<reference evidence="1 2" key="1">
    <citation type="submission" date="2019-08" db="EMBL/GenBank/DDBJ databases">
        <title>Complete genome sequence of Candidatus Uab amorphum.</title>
        <authorList>
            <person name="Shiratori T."/>
            <person name="Suzuki S."/>
            <person name="Kakizawa Y."/>
            <person name="Ishida K."/>
        </authorList>
    </citation>
    <scope>NUCLEOTIDE SEQUENCE [LARGE SCALE GENOMIC DNA]</scope>
    <source>
        <strain evidence="1 2">SRT547</strain>
    </source>
</reference>
<protein>
    <submittedName>
        <fullName evidence="1">Uncharacterized protein</fullName>
    </submittedName>
</protein>
<dbReference type="AlphaFoldDB" id="A0A5S9ILV5"/>
<dbReference type="EMBL" id="AP019860">
    <property type="protein sequence ID" value="BBM84288.1"/>
    <property type="molecule type" value="Genomic_DNA"/>
</dbReference>
<sequence length="72" mass="8210">MRLLCKNKIHLICNDNFNAHDIKLSQSKSIKTSQTRYVPPVGGTVIRGPQRKLRQELQGGHQHGNENLYESL</sequence>
<name>A0A5S9ILV5_UABAM</name>
<dbReference type="Proteomes" id="UP000326354">
    <property type="component" value="Chromosome"/>
</dbReference>
<dbReference type="RefSeq" id="WP_151968451.1">
    <property type="nucleotide sequence ID" value="NZ_AP019860.1"/>
</dbReference>
<evidence type="ECO:0000313" key="2">
    <source>
        <dbReference type="Proteomes" id="UP000326354"/>
    </source>
</evidence>
<dbReference type="KEGG" id="uam:UABAM_02645"/>